<dbReference type="PANTHER" id="PTHR24379:SF121">
    <property type="entry name" value="C2H2-TYPE DOMAIN-CONTAINING PROTEIN"/>
    <property type="match status" value="1"/>
</dbReference>
<sequence length="202" mass="23665">MDIPDKEIDLESANKLKKPQKKIYRCAMCSFQTRHSGSVKAHQIVHLAPEERQMFACPHCDHKYRTKNGLTYHLECNHLNFRKKKVQIKTEKKVYPCSTCSYEAHQLGHLKQHEVVHLAPKEREMFPCPYCDNKYLRKYYLECHVKRSHTDSRNAGCTTSVTDKMISEDSLKIEIDDHAPLLDDFKNGEYLSMTNEVKSEDF</sequence>
<accession>A0A6J2X9X9</accession>
<dbReference type="OrthoDB" id="7775629at2759"/>
<proteinExistence type="predicted"/>
<feature type="domain" description="C2H2-type" evidence="6">
    <location>
        <begin position="95"/>
        <end position="122"/>
    </location>
</feature>
<reference evidence="8" key="1">
    <citation type="submission" date="2025-08" db="UniProtKB">
        <authorList>
            <consortium name="RefSeq"/>
        </authorList>
    </citation>
    <scope>IDENTIFICATION</scope>
    <source>
        <tissue evidence="8">Gonads</tissue>
    </source>
</reference>
<keyword evidence="3 5" id="KW-0863">Zinc-finger</keyword>
<dbReference type="SMART" id="SM00355">
    <property type="entry name" value="ZnF_C2H2"/>
    <property type="match status" value="4"/>
</dbReference>
<protein>
    <submittedName>
        <fullName evidence="8">Zinc finger protein 425-like</fullName>
    </submittedName>
</protein>
<evidence type="ECO:0000256" key="1">
    <source>
        <dbReference type="ARBA" id="ARBA00022723"/>
    </source>
</evidence>
<dbReference type="KEGG" id="soy:115876399"/>
<evidence type="ECO:0000256" key="4">
    <source>
        <dbReference type="ARBA" id="ARBA00022833"/>
    </source>
</evidence>
<keyword evidence="1" id="KW-0479">Metal-binding</keyword>
<keyword evidence="2" id="KW-0677">Repeat</keyword>
<dbReference type="SUPFAM" id="SSF57667">
    <property type="entry name" value="beta-beta-alpha zinc fingers"/>
    <property type="match status" value="2"/>
</dbReference>
<gene>
    <name evidence="8" type="primary">LOC115876399</name>
</gene>
<dbReference type="AlphaFoldDB" id="A0A6J2X9X9"/>
<dbReference type="PROSITE" id="PS50157">
    <property type="entry name" value="ZINC_FINGER_C2H2_2"/>
    <property type="match status" value="3"/>
</dbReference>
<evidence type="ECO:0000313" key="7">
    <source>
        <dbReference type="Proteomes" id="UP000504635"/>
    </source>
</evidence>
<evidence type="ECO:0000256" key="5">
    <source>
        <dbReference type="PROSITE-ProRule" id="PRU00042"/>
    </source>
</evidence>
<evidence type="ECO:0000256" key="3">
    <source>
        <dbReference type="ARBA" id="ARBA00022771"/>
    </source>
</evidence>
<name>A0A6J2X9X9_SITOR</name>
<evidence type="ECO:0000256" key="2">
    <source>
        <dbReference type="ARBA" id="ARBA00022737"/>
    </source>
</evidence>
<keyword evidence="4" id="KW-0862">Zinc</keyword>
<dbReference type="PROSITE" id="PS00028">
    <property type="entry name" value="ZINC_FINGER_C2H2_1"/>
    <property type="match status" value="2"/>
</dbReference>
<feature type="domain" description="C2H2-type" evidence="6">
    <location>
        <begin position="55"/>
        <end position="83"/>
    </location>
</feature>
<dbReference type="Proteomes" id="UP000504635">
    <property type="component" value="Unplaced"/>
</dbReference>
<evidence type="ECO:0000313" key="8">
    <source>
        <dbReference type="RefSeq" id="XP_030748032.1"/>
    </source>
</evidence>
<dbReference type="InterPro" id="IPR013087">
    <property type="entry name" value="Znf_C2H2_type"/>
</dbReference>
<organism evidence="7 8">
    <name type="scientific">Sitophilus oryzae</name>
    <name type="common">Rice weevil</name>
    <name type="synonym">Curculio oryzae</name>
    <dbReference type="NCBI Taxonomy" id="7048"/>
    <lineage>
        <taxon>Eukaryota</taxon>
        <taxon>Metazoa</taxon>
        <taxon>Ecdysozoa</taxon>
        <taxon>Arthropoda</taxon>
        <taxon>Hexapoda</taxon>
        <taxon>Insecta</taxon>
        <taxon>Pterygota</taxon>
        <taxon>Neoptera</taxon>
        <taxon>Endopterygota</taxon>
        <taxon>Coleoptera</taxon>
        <taxon>Polyphaga</taxon>
        <taxon>Cucujiformia</taxon>
        <taxon>Curculionidae</taxon>
        <taxon>Dryophthorinae</taxon>
        <taxon>Sitophilus</taxon>
    </lineage>
</organism>
<dbReference type="GeneID" id="115876399"/>
<dbReference type="RefSeq" id="XP_030748032.1">
    <property type="nucleotide sequence ID" value="XM_030892172.1"/>
</dbReference>
<evidence type="ECO:0000259" key="6">
    <source>
        <dbReference type="PROSITE" id="PS50157"/>
    </source>
</evidence>
<dbReference type="PANTHER" id="PTHR24379">
    <property type="entry name" value="KRAB AND ZINC FINGER DOMAIN-CONTAINING"/>
    <property type="match status" value="1"/>
</dbReference>
<dbReference type="InParanoid" id="A0A6J2X9X9"/>
<feature type="domain" description="C2H2-type" evidence="6">
    <location>
        <begin position="126"/>
        <end position="154"/>
    </location>
</feature>
<dbReference type="InterPro" id="IPR036236">
    <property type="entry name" value="Znf_C2H2_sf"/>
</dbReference>
<dbReference type="GO" id="GO:0008270">
    <property type="term" value="F:zinc ion binding"/>
    <property type="evidence" value="ECO:0007669"/>
    <property type="project" value="UniProtKB-KW"/>
</dbReference>
<keyword evidence="7" id="KW-1185">Reference proteome</keyword>
<dbReference type="Gene3D" id="3.30.160.60">
    <property type="entry name" value="Classic Zinc Finger"/>
    <property type="match status" value="2"/>
</dbReference>